<comment type="caution">
    <text evidence="7">The sequence shown here is derived from an EMBL/GenBank/DDBJ whole genome shotgun (WGS) entry which is preliminary data.</text>
</comment>
<feature type="transmembrane region" description="Helical" evidence="6">
    <location>
        <begin position="355"/>
        <end position="373"/>
    </location>
</feature>
<feature type="transmembrane region" description="Helical" evidence="6">
    <location>
        <begin position="108"/>
        <end position="132"/>
    </location>
</feature>
<evidence type="ECO:0000256" key="5">
    <source>
        <dbReference type="ARBA" id="ARBA00023136"/>
    </source>
</evidence>
<evidence type="ECO:0000256" key="6">
    <source>
        <dbReference type="SAM" id="Phobius"/>
    </source>
</evidence>
<reference evidence="7 8" key="1">
    <citation type="journal article" date="2016" name="Antonie Van Leeuwenhoek">
        <title>Bacillus depressus sp. nov., isolated from soil of a sunflower field.</title>
        <authorList>
            <person name="Wei X."/>
            <person name="Xin D."/>
            <person name="Xin Y."/>
            <person name="Zhang H."/>
            <person name="Wang T."/>
            <person name="Zhang J."/>
        </authorList>
    </citation>
    <scope>NUCLEOTIDE SEQUENCE [LARGE SCALE GENOMIC DNA]</scope>
    <source>
        <strain evidence="7 8">BZ1</strain>
    </source>
</reference>
<evidence type="ECO:0000256" key="4">
    <source>
        <dbReference type="ARBA" id="ARBA00022989"/>
    </source>
</evidence>
<dbReference type="OrthoDB" id="3246647at2"/>
<evidence type="ECO:0000256" key="2">
    <source>
        <dbReference type="ARBA" id="ARBA00022475"/>
    </source>
</evidence>
<dbReference type="GO" id="GO:0005886">
    <property type="term" value="C:plasma membrane"/>
    <property type="evidence" value="ECO:0007669"/>
    <property type="project" value="UniProtKB-SubCell"/>
</dbReference>
<keyword evidence="2" id="KW-1003">Cell membrane</keyword>
<feature type="transmembrane region" description="Helical" evidence="6">
    <location>
        <begin position="12"/>
        <end position="36"/>
    </location>
</feature>
<dbReference type="PANTHER" id="PTHR30250">
    <property type="entry name" value="PST FAMILY PREDICTED COLANIC ACID TRANSPORTER"/>
    <property type="match status" value="1"/>
</dbReference>
<dbReference type="InterPro" id="IPR050833">
    <property type="entry name" value="Poly_Biosynth_Transport"/>
</dbReference>
<evidence type="ECO:0000313" key="8">
    <source>
        <dbReference type="Proteomes" id="UP000481030"/>
    </source>
</evidence>
<dbReference type="RefSeq" id="WP_151534513.1">
    <property type="nucleotide sequence ID" value="NZ_WBOS01000003.1"/>
</dbReference>
<feature type="transmembrane region" description="Helical" evidence="6">
    <location>
        <begin position="42"/>
        <end position="61"/>
    </location>
</feature>
<dbReference type="InterPro" id="IPR002797">
    <property type="entry name" value="Polysacc_synth"/>
</dbReference>
<feature type="transmembrane region" description="Helical" evidence="6">
    <location>
        <begin position="385"/>
        <end position="404"/>
    </location>
</feature>
<dbReference type="Proteomes" id="UP000481030">
    <property type="component" value="Unassembled WGS sequence"/>
</dbReference>
<feature type="transmembrane region" description="Helical" evidence="6">
    <location>
        <begin position="144"/>
        <end position="162"/>
    </location>
</feature>
<keyword evidence="8" id="KW-1185">Reference proteome</keyword>
<proteinExistence type="predicted"/>
<comment type="subcellular location">
    <subcellularLocation>
        <location evidence="1">Cell membrane</location>
        <topology evidence="1">Multi-pass membrane protein</topology>
    </subcellularLocation>
</comment>
<dbReference type="PANTHER" id="PTHR30250:SF11">
    <property type="entry name" value="O-ANTIGEN TRANSPORTER-RELATED"/>
    <property type="match status" value="1"/>
</dbReference>
<feature type="transmembrane region" description="Helical" evidence="6">
    <location>
        <begin position="283"/>
        <end position="304"/>
    </location>
</feature>
<dbReference type="AlphaFoldDB" id="A0A6L3VAN6"/>
<keyword evidence="4 6" id="KW-1133">Transmembrane helix</keyword>
<organism evidence="7 8">
    <name type="scientific">Cytobacillus depressus</name>
    <dbReference type="NCBI Taxonomy" id="1602942"/>
    <lineage>
        <taxon>Bacteria</taxon>
        <taxon>Bacillati</taxon>
        <taxon>Bacillota</taxon>
        <taxon>Bacilli</taxon>
        <taxon>Bacillales</taxon>
        <taxon>Bacillaceae</taxon>
        <taxon>Cytobacillus</taxon>
    </lineage>
</organism>
<gene>
    <name evidence="7" type="ORF">F7731_09315</name>
</gene>
<dbReference type="Pfam" id="PF01943">
    <property type="entry name" value="Polysacc_synt"/>
    <property type="match status" value="1"/>
</dbReference>
<accession>A0A6L3VAN6</accession>
<keyword evidence="5 6" id="KW-0472">Membrane</keyword>
<evidence type="ECO:0000256" key="1">
    <source>
        <dbReference type="ARBA" id="ARBA00004651"/>
    </source>
</evidence>
<feature type="transmembrane region" description="Helical" evidence="6">
    <location>
        <begin position="242"/>
        <end position="262"/>
    </location>
</feature>
<dbReference type="EMBL" id="WBOS01000003">
    <property type="protein sequence ID" value="KAB2336562.1"/>
    <property type="molecule type" value="Genomic_DNA"/>
</dbReference>
<name>A0A6L3VAN6_9BACI</name>
<evidence type="ECO:0000313" key="7">
    <source>
        <dbReference type="EMBL" id="KAB2336562.1"/>
    </source>
</evidence>
<evidence type="ECO:0000256" key="3">
    <source>
        <dbReference type="ARBA" id="ARBA00022692"/>
    </source>
</evidence>
<keyword evidence="3 6" id="KW-0812">Transmembrane</keyword>
<protein>
    <submittedName>
        <fullName evidence="7">Oligosaccharide flippase family protein</fullName>
    </submittedName>
</protein>
<feature type="transmembrane region" description="Helical" evidence="6">
    <location>
        <begin position="324"/>
        <end position="343"/>
    </location>
</feature>
<feature type="transmembrane region" description="Helical" evidence="6">
    <location>
        <begin position="81"/>
        <end position="102"/>
    </location>
</feature>
<sequence>MWKKFSELGKQFSWSLFGNLIYAFSQWIIVTMIAKIGPPDDLGIYTLGLAITAPIVLFFNFQLRTILATDSKNGFAFTQYFGGRIIHLTLAFIIIIPVAFIYSDNVSTFAVIVLMGLVKFFESLSDICLGYLQKNNRIDIIGKSQFYRGILSMIFVGAIYYFTGNIVFSVAGLLIVMIIRFLFYDLKRTSNFGEINPTFDISAIKLIKLAYPLGFVALINSLNANIPKYVLDHFSGTYDVGVFSALSYILIAGNMLILPISLQAAPRLANAYAQTSKKYFFKINIQLSVLSIMIFLILLAIIIFQGDIILGILYGDTYAKYHTSFVIICIALLFSFLTTFYNLSIVVTRYLKMQPLVNTLVTLITVLSSVYFIKSLGILGASYSTLISMGFQTLLSLILLLVLVKKK</sequence>